<proteinExistence type="predicted"/>
<dbReference type="Pfam" id="PF03235">
    <property type="entry name" value="GmrSD_N"/>
    <property type="match status" value="1"/>
</dbReference>
<evidence type="ECO:0000313" key="2">
    <source>
        <dbReference type="EMBL" id="GAG56210.1"/>
    </source>
</evidence>
<feature type="non-terminal residue" evidence="2">
    <location>
        <position position="53"/>
    </location>
</feature>
<sequence length="53" mass="6068">MAENPGTDKVEDLLKNVHSGSYVIPYFQRGFEWQPSMVCDLIESILQNYYAGL</sequence>
<gene>
    <name evidence="2" type="ORF">S01H4_09422</name>
</gene>
<dbReference type="EMBL" id="BART01003403">
    <property type="protein sequence ID" value="GAG56210.1"/>
    <property type="molecule type" value="Genomic_DNA"/>
</dbReference>
<evidence type="ECO:0000259" key="1">
    <source>
        <dbReference type="Pfam" id="PF03235"/>
    </source>
</evidence>
<protein>
    <recommendedName>
        <fullName evidence="1">GmrSD restriction endonucleases N-terminal domain-containing protein</fullName>
    </recommendedName>
</protein>
<dbReference type="AlphaFoldDB" id="X0YJN5"/>
<name>X0YJN5_9ZZZZ</name>
<feature type="domain" description="GmrSD restriction endonucleases N-terminal" evidence="1">
    <location>
        <begin position="10"/>
        <end position="52"/>
    </location>
</feature>
<reference evidence="2" key="1">
    <citation type="journal article" date="2014" name="Front. Microbiol.">
        <title>High frequency of phylogenetically diverse reductive dehalogenase-homologous genes in deep subseafloor sedimentary metagenomes.</title>
        <authorList>
            <person name="Kawai M."/>
            <person name="Futagami T."/>
            <person name="Toyoda A."/>
            <person name="Takaki Y."/>
            <person name="Nishi S."/>
            <person name="Hori S."/>
            <person name="Arai W."/>
            <person name="Tsubouchi T."/>
            <person name="Morono Y."/>
            <person name="Uchiyama I."/>
            <person name="Ito T."/>
            <person name="Fujiyama A."/>
            <person name="Inagaki F."/>
            <person name="Takami H."/>
        </authorList>
    </citation>
    <scope>NUCLEOTIDE SEQUENCE</scope>
    <source>
        <strain evidence="2">Expedition CK06-06</strain>
    </source>
</reference>
<accession>X0YJN5</accession>
<comment type="caution">
    <text evidence="2">The sequence shown here is derived from an EMBL/GenBank/DDBJ whole genome shotgun (WGS) entry which is preliminary data.</text>
</comment>
<organism evidence="2">
    <name type="scientific">marine sediment metagenome</name>
    <dbReference type="NCBI Taxonomy" id="412755"/>
    <lineage>
        <taxon>unclassified sequences</taxon>
        <taxon>metagenomes</taxon>
        <taxon>ecological metagenomes</taxon>
    </lineage>
</organism>
<dbReference type="InterPro" id="IPR004919">
    <property type="entry name" value="GmrSD_N"/>
</dbReference>